<accession>A0A0B7FW71</accession>
<dbReference type="CDD" id="cd00067">
    <property type="entry name" value="GAL4"/>
    <property type="match status" value="1"/>
</dbReference>
<dbReference type="EC" id="3.6.1.-" evidence="8"/>
<name>A0A0B7FW71_THACB</name>
<dbReference type="GO" id="GO:0000981">
    <property type="term" value="F:DNA-binding transcription factor activity, RNA polymerase II-specific"/>
    <property type="evidence" value="ECO:0007669"/>
    <property type="project" value="InterPro"/>
</dbReference>
<dbReference type="Gene3D" id="4.10.240.10">
    <property type="entry name" value="Zn(2)-C6 fungal-type DNA-binding domain"/>
    <property type="match status" value="2"/>
</dbReference>
<feature type="domain" description="Zn(2)-C6 fungal-type" evidence="7">
    <location>
        <begin position="343"/>
        <end position="371"/>
    </location>
</feature>
<dbReference type="Pfam" id="PF00172">
    <property type="entry name" value="Zn_clus"/>
    <property type="match status" value="2"/>
</dbReference>
<dbReference type="AlphaFoldDB" id="A0A0B7FW71"/>
<dbReference type="STRING" id="1108050.A0A0B7FW71"/>
<sequence>MSETCTKKNTLNCDHCRRRKRKCDRRTPTCTACDSANIKCLYSVDMEQRRPARRNYVVALETRISLLEGILKNATVTGNTASSNEEASQSDEDNSPPQSFKTASKYSLLAPPPSAVASKPRVTSTEDTSALQYRTNPTARLDLSEELDLRMAGYKTLVSLECEHKLLAQFWDWQRMHHPYVVHVPFLSAYAIHSELVHPGEPVPPPPPLPPNSSAAATLNVPRASLVQRAPDLPHFISPLLLYSMFAIAALFSGDPETGTIFYQHARDMLFKEATSPKVATVQANWNLLDNQFAWAPIYDIPGRCLVKKSPRWSFLALCNLRRGNCNSFMPPPRLPPGPIGLNCLTCKHRHKKCDRHKPVCERCSREGYECFGYDDNKGIGGAYRKPVYSDLGQNGKIGSSSSVTHPPMPSPHLQKEATYNPNKARSLSLAEVLKGGHYNSHNRGAMNPGSINDVRTSRHSLPTSLAYLGGDSSIYDTFPPTRHHTQFSDTELGPPLNGLTNATPRQASCQHLFPLSFTSRMLPSMPFSTDMQDIVRYIKSHFDRMLGITYFRPSQAHVEGFLRGTLSRMLTCDFARKARLIDAKIIDSILDGSDSLHYDSFTIWIEKFEEEVQARLDQPLTSYEIQERLTDLLEMFFLKGAIYSASTTYQLFCHTAPSFFRMASSDPMLQPAQNDSNLVSIAHLLASPRYGTAHFMLMDIMGSMIYGLPQVVTYQTNIEPFHLEPHAVEWIHGFPGEFQILLAKINACRDQEKWGGWQDIERQLLSWEPRPKFQPQGLESWKSVAWLATQETWRQTLLMYLYLVSY</sequence>
<dbReference type="SUPFAM" id="SSF57701">
    <property type="entry name" value="Zn2/Cys6 DNA-binding domain"/>
    <property type="match status" value="2"/>
</dbReference>
<gene>
    <name evidence="8" type="ORF">RSOLAG1IB_09648</name>
</gene>
<proteinExistence type="predicted"/>
<comment type="subcellular location">
    <subcellularLocation>
        <location evidence="1">Nucleus</location>
    </subcellularLocation>
</comment>
<dbReference type="GO" id="GO:0008270">
    <property type="term" value="F:zinc ion binding"/>
    <property type="evidence" value="ECO:0007669"/>
    <property type="project" value="InterPro"/>
</dbReference>
<evidence type="ECO:0000256" key="6">
    <source>
        <dbReference type="SAM" id="MobiDB-lite"/>
    </source>
</evidence>
<dbReference type="InterPro" id="IPR001138">
    <property type="entry name" value="Zn2Cys6_DnaBD"/>
</dbReference>
<evidence type="ECO:0000313" key="8">
    <source>
        <dbReference type="EMBL" id="CEL60442.1"/>
    </source>
</evidence>
<dbReference type="InterPro" id="IPR050815">
    <property type="entry name" value="TF_fung"/>
</dbReference>
<evidence type="ECO:0000259" key="7">
    <source>
        <dbReference type="PROSITE" id="PS50048"/>
    </source>
</evidence>
<evidence type="ECO:0000313" key="9">
    <source>
        <dbReference type="Proteomes" id="UP000059188"/>
    </source>
</evidence>
<reference evidence="8 9" key="1">
    <citation type="submission" date="2014-11" db="EMBL/GenBank/DDBJ databases">
        <authorList>
            <person name="Wibberg Daniel"/>
        </authorList>
    </citation>
    <scope>NUCLEOTIDE SEQUENCE [LARGE SCALE GENOMIC DNA]</scope>
    <source>
        <strain evidence="8">Rhizoctonia solani AG1-IB 7/3/14</strain>
    </source>
</reference>
<feature type="region of interest" description="Disordered" evidence="6">
    <location>
        <begin position="398"/>
        <end position="417"/>
    </location>
</feature>
<keyword evidence="8" id="KW-0378">Hydrolase</keyword>
<keyword evidence="3" id="KW-0805">Transcription regulation</keyword>
<feature type="compositionally biased region" description="Polar residues" evidence="6">
    <location>
        <begin position="121"/>
        <end position="131"/>
    </location>
</feature>
<evidence type="ECO:0000256" key="2">
    <source>
        <dbReference type="ARBA" id="ARBA00022723"/>
    </source>
</evidence>
<keyword evidence="4" id="KW-0804">Transcription</keyword>
<dbReference type="PANTHER" id="PTHR47338:SF5">
    <property type="entry name" value="ZN(II)2CYS6 TRANSCRIPTION FACTOR (EUROFUNG)"/>
    <property type="match status" value="1"/>
</dbReference>
<feature type="domain" description="Zn(2)-C6 fungal-type" evidence="7">
    <location>
        <begin position="12"/>
        <end position="42"/>
    </location>
</feature>
<evidence type="ECO:0000256" key="3">
    <source>
        <dbReference type="ARBA" id="ARBA00023015"/>
    </source>
</evidence>
<dbReference type="GO" id="GO:0005634">
    <property type="term" value="C:nucleus"/>
    <property type="evidence" value="ECO:0007669"/>
    <property type="project" value="UniProtKB-SubCell"/>
</dbReference>
<organism evidence="8 9">
    <name type="scientific">Thanatephorus cucumeris (strain AG1-IB / isolate 7/3/14)</name>
    <name type="common">Lettuce bottom rot fungus</name>
    <name type="synonym">Rhizoctonia solani</name>
    <dbReference type="NCBI Taxonomy" id="1108050"/>
    <lineage>
        <taxon>Eukaryota</taxon>
        <taxon>Fungi</taxon>
        <taxon>Dikarya</taxon>
        <taxon>Basidiomycota</taxon>
        <taxon>Agaricomycotina</taxon>
        <taxon>Agaricomycetes</taxon>
        <taxon>Cantharellales</taxon>
        <taxon>Ceratobasidiaceae</taxon>
        <taxon>Rhizoctonia</taxon>
        <taxon>Rhizoctonia solani AG-1</taxon>
    </lineage>
</organism>
<dbReference type="PANTHER" id="PTHR47338">
    <property type="entry name" value="ZN(II)2CYS6 TRANSCRIPTION FACTOR (EUROFUNG)-RELATED"/>
    <property type="match status" value="1"/>
</dbReference>
<protein>
    <submittedName>
        <fullName evidence="8">Zinc-cluster protein</fullName>
        <ecNumber evidence="8">3.6.1.-</ecNumber>
    </submittedName>
</protein>
<evidence type="ECO:0000256" key="5">
    <source>
        <dbReference type="ARBA" id="ARBA00023242"/>
    </source>
</evidence>
<evidence type="ECO:0000256" key="1">
    <source>
        <dbReference type="ARBA" id="ARBA00004123"/>
    </source>
</evidence>
<feature type="compositionally biased region" description="Polar residues" evidence="6">
    <location>
        <begin position="95"/>
        <end position="105"/>
    </location>
</feature>
<dbReference type="EMBL" id="LN679146">
    <property type="protein sequence ID" value="CEL60442.1"/>
    <property type="molecule type" value="Genomic_DNA"/>
</dbReference>
<dbReference type="Proteomes" id="UP000059188">
    <property type="component" value="Unassembled WGS sequence"/>
</dbReference>
<keyword evidence="9" id="KW-1185">Reference proteome</keyword>
<keyword evidence="2" id="KW-0479">Metal-binding</keyword>
<keyword evidence="5" id="KW-0539">Nucleus</keyword>
<feature type="region of interest" description="Disordered" evidence="6">
    <location>
        <begin position="79"/>
        <end position="131"/>
    </location>
</feature>
<dbReference type="InterPro" id="IPR036864">
    <property type="entry name" value="Zn2-C6_fun-type_DNA-bd_sf"/>
</dbReference>
<dbReference type="PROSITE" id="PS50048">
    <property type="entry name" value="ZN2_CY6_FUNGAL_2"/>
    <property type="match status" value="2"/>
</dbReference>
<dbReference type="GO" id="GO:0016787">
    <property type="term" value="F:hydrolase activity"/>
    <property type="evidence" value="ECO:0007669"/>
    <property type="project" value="UniProtKB-KW"/>
</dbReference>
<dbReference type="SMART" id="SM00066">
    <property type="entry name" value="GAL4"/>
    <property type="match status" value="2"/>
</dbReference>
<evidence type="ECO:0000256" key="4">
    <source>
        <dbReference type="ARBA" id="ARBA00023163"/>
    </source>
</evidence>